<evidence type="ECO:0000256" key="4">
    <source>
        <dbReference type="ARBA" id="ARBA00022679"/>
    </source>
</evidence>
<dbReference type="InterPro" id="IPR036097">
    <property type="entry name" value="HisK_dim/P_sf"/>
</dbReference>
<dbReference type="KEGG" id="bhl:Bache_1288"/>
<evidence type="ECO:0000256" key="2">
    <source>
        <dbReference type="ARBA" id="ARBA00012438"/>
    </source>
</evidence>
<dbReference type="InterPro" id="IPR013655">
    <property type="entry name" value="PAS_fold_3"/>
</dbReference>
<dbReference type="Gene3D" id="3.30.450.40">
    <property type="match status" value="1"/>
</dbReference>
<dbReference type="Pfam" id="PF00512">
    <property type="entry name" value="HisKA"/>
    <property type="match status" value="1"/>
</dbReference>
<evidence type="ECO:0000256" key="3">
    <source>
        <dbReference type="ARBA" id="ARBA00022553"/>
    </source>
</evidence>
<dbReference type="PROSITE" id="PS50109">
    <property type="entry name" value="HIS_KIN"/>
    <property type="match status" value="1"/>
</dbReference>
<dbReference type="SUPFAM" id="SSF55781">
    <property type="entry name" value="GAF domain-like"/>
    <property type="match status" value="1"/>
</dbReference>
<dbReference type="SMART" id="SM00065">
    <property type="entry name" value="GAF"/>
    <property type="match status" value="1"/>
</dbReference>
<dbReference type="HOGENOM" id="CLU_000445_89_13_10"/>
<keyword evidence="6 11" id="KW-0418">Kinase</keyword>
<dbReference type="SMART" id="SM00387">
    <property type="entry name" value="HATPase_c"/>
    <property type="match status" value="1"/>
</dbReference>
<keyword evidence="7" id="KW-0067">ATP-binding</keyword>
<dbReference type="InterPro" id="IPR005467">
    <property type="entry name" value="His_kinase_dom"/>
</dbReference>
<dbReference type="Proteomes" id="UP000008630">
    <property type="component" value="Chromosome"/>
</dbReference>
<dbReference type="PROSITE" id="PS50113">
    <property type="entry name" value="PAC"/>
    <property type="match status" value="1"/>
</dbReference>
<dbReference type="Gene3D" id="3.30.450.20">
    <property type="entry name" value="PAS domain"/>
    <property type="match status" value="2"/>
</dbReference>
<organism evidence="11 12">
    <name type="scientific">Bacteroides helcogenes (strain ATCC 35417 / DSM 20613 / JCM 6297 / CCUG 15421 / P 36-108)</name>
    <dbReference type="NCBI Taxonomy" id="693979"/>
    <lineage>
        <taxon>Bacteria</taxon>
        <taxon>Pseudomonadati</taxon>
        <taxon>Bacteroidota</taxon>
        <taxon>Bacteroidia</taxon>
        <taxon>Bacteroidales</taxon>
        <taxon>Bacteroidaceae</taxon>
        <taxon>Bacteroides</taxon>
    </lineage>
</organism>
<dbReference type="PANTHER" id="PTHR43711:SF31">
    <property type="entry name" value="HISTIDINE KINASE"/>
    <property type="match status" value="1"/>
</dbReference>
<keyword evidence="3" id="KW-0597">Phosphoprotein</keyword>
<evidence type="ECO:0000256" key="5">
    <source>
        <dbReference type="ARBA" id="ARBA00022741"/>
    </source>
</evidence>
<dbReference type="PANTHER" id="PTHR43711">
    <property type="entry name" value="TWO-COMPONENT HISTIDINE KINASE"/>
    <property type="match status" value="1"/>
</dbReference>
<dbReference type="Pfam" id="PF01590">
    <property type="entry name" value="GAF"/>
    <property type="match status" value="1"/>
</dbReference>
<dbReference type="EMBL" id="CP002352">
    <property type="protein sequence ID" value="ADV43296.1"/>
    <property type="molecule type" value="Genomic_DNA"/>
</dbReference>
<gene>
    <name evidence="11" type="ordered locus">Bache_1288</name>
</gene>
<dbReference type="InterPro" id="IPR036890">
    <property type="entry name" value="HATPase_C_sf"/>
</dbReference>
<dbReference type="InterPro" id="IPR035965">
    <property type="entry name" value="PAS-like_dom_sf"/>
</dbReference>
<dbReference type="Gene3D" id="3.30.565.10">
    <property type="entry name" value="Histidine kinase-like ATPase, C-terminal domain"/>
    <property type="match status" value="1"/>
</dbReference>
<evidence type="ECO:0000259" key="10">
    <source>
        <dbReference type="PROSITE" id="PS50113"/>
    </source>
</evidence>
<dbReference type="Gene3D" id="1.10.287.130">
    <property type="match status" value="1"/>
</dbReference>
<dbReference type="PATRIC" id="fig|693979.3.peg.1367"/>
<dbReference type="SMART" id="SM00388">
    <property type="entry name" value="HisKA"/>
    <property type="match status" value="1"/>
</dbReference>
<dbReference type="SUPFAM" id="SSF55785">
    <property type="entry name" value="PYP-like sensor domain (PAS domain)"/>
    <property type="match status" value="2"/>
</dbReference>
<comment type="catalytic activity">
    <reaction evidence="1">
        <text>ATP + protein L-histidine = ADP + protein N-phospho-L-histidine.</text>
        <dbReference type="EC" id="2.7.13.3"/>
    </reaction>
</comment>
<dbReference type="CDD" id="cd00082">
    <property type="entry name" value="HisKA"/>
    <property type="match status" value="1"/>
</dbReference>
<dbReference type="AlphaFoldDB" id="E6STZ5"/>
<evidence type="ECO:0000313" key="11">
    <source>
        <dbReference type="EMBL" id="ADV43296.1"/>
    </source>
</evidence>
<dbReference type="eggNOG" id="COG2205">
    <property type="taxonomic scope" value="Bacteria"/>
</dbReference>
<feature type="domain" description="Histidine kinase" evidence="9">
    <location>
        <begin position="597"/>
        <end position="807"/>
    </location>
</feature>
<accession>E6STZ5</accession>
<dbReference type="PRINTS" id="PR00344">
    <property type="entry name" value="BCTRLSENSOR"/>
</dbReference>
<dbReference type="InterPro" id="IPR029016">
    <property type="entry name" value="GAF-like_dom_sf"/>
</dbReference>
<dbReference type="SUPFAM" id="SSF47384">
    <property type="entry name" value="Homodimeric domain of signal transducing histidine kinase"/>
    <property type="match status" value="1"/>
</dbReference>
<dbReference type="InterPro" id="IPR004358">
    <property type="entry name" value="Sig_transdc_His_kin-like_C"/>
</dbReference>
<dbReference type="OrthoDB" id="9796457at2"/>
<keyword evidence="4" id="KW-0808">Transferase</keyword>
<dbReference type="EC" id="2.7.13.3" evidence="2"/>
<keyword evidence="5" id="KW-0547">Nucleotide-binding</keyword>
<dbReference type="Pfam" id="PF02518">
    <property type="entry name" value="HATPase_c"/>
    <property type="match status" value="1"/>
</dbReference>
<dbReference type="eggNOG" id="COG2203">
    <property type="taxonomic scope" value="Bacteria"/>
</dbReference>
<keyword evidence="8" id="KW-0902">Two-component regulatory system</keyword>
<dbReference type="SUPFAM" id="SSF55874">
    <property type="entry name" value="ATPase domain of HSP90 chaperone/DNA topoisomerase II/histidine kinase"/>
    <property type="match status" value="1"/>
</dbReference>
<name>E6STZ5_BACT6</name>
<evidence type="ECO:0000256" key="1">
    <source>
        <dbReference type="ARBA" id="ARBA00000085"/>
    </source>
</evidence>
<dbReference type="RefSeq" id="WP_013546890.1">
    <property type="nucleotide sequence ID" value="NC_014933.1"/>
</dbReference>
<dbReference type="GO" id="GO:0005524">
    <property type="term" value="F:ATP binding"/>
    <property type="evidence" value="ECO:0007669"/>
    <property type="project" value="UniProtKB-KW"/>
</dbReference>
<evidence type="ECO:0000256" key="6">
    <source>
        <dbReference type="ARBA" id="ARBA00022777"/>
    </source>
</evidence>
<dbReference type="FunFam" id="1.10.287.130:FF:000002">
    <property type="entry name" value="Two-component osmosensing histidine kinase"/>
    <property type="match status" value="1"/>
</dbReference>
<evidence type="ECO:0000256" key="8">
    <source>
        <dbReference type="ARBA" id="ARBA00023012"/>
    </source>
</evidence>
<dbReference type="Pfam" id="PF08447">
    <property type="entry name" value="PAS_3"/>
    <property type="match status" value="1"/>
</dbReference>
<dbReference type="CDD" id="cd16922">
    <property type="entry name" value="HATPase_EvgS-ArcB-TorS-like"/>
    <property type="match status" value="1"/>
</dbReference>
<dbReference type="InterPro" id="IPR050736">
    <property type="entry name" value="Sensor_HK_Regulatory"/>
</dbReference>
<dbReference type="InterPro" id="IPR003661">
    <property type="entry name" value="HisK_dim/P_dom"/>
</dbReference>
<dbReference type="GO" id="GO:0000155">
    <property type="term" value="F:phosphorelay sensor kinase activity"/>
    <property type="evidence" value="ECO:0007669"/>
    <property type="project" value="InterPro"/>
</dbReference>
<feature type="domain" description="PAC" evidence="10">
    <location>
        <begin position="526"/>
        <end position="579"/>
    </location>
</feature>
<evidence type="ECO:0000313" key="12">
    <source>
        <dbReference type="Proteomes" id="UP000008630"/>
    </source>
</evidence>
<reference key="1">
    <citation type="submission" date="2010-11" db="EMBL/GenBank/DDBJ databases">
        <title>The complete genome of Bacteroides helcogenes P 36-108.</title>
        <authorList>
            <consortium name="US DOE Joint Genome Institute (JGI-PGF)"/>
            <person name="Lucas S."/>
            <person name="Copeland A."/>
            <person name="Lapidus A."/>
            <person name="Bruce D."/>
            <person name="Goodwin L."/>
            <person name="Pitluck S."/>
            <person name="Kyrpides N."/>
            <person name="Mavromatis K."/>
            <person name="Ivanova N."/>
            <person name="Zeytun A."/>
            <person name="Brettin T."/>
            <person name="Detter J.C."/>
            <person name="Tapia R."/>
            <person name="Han C."/>
            <person name="Land M."/>
            <person name="Hauser L."/>
            <person name="Markowitz V."/>
            <person name="Cheng J.-F."/>
            <person name="Hugenholtz P."/>
            <person name="Woyke T."/>
            <person name="Wu D."/>
            <person name="Gronow S."/>
            <person name="Wellnitz S."/>
            <person name="Brambilla E."/>
            <person name="Klenk H.-P."/>
            <person name="Eisen J.A."/>
        </authorList>
    </citation>
    <scope>NUCLEOTIDE SEQUENCE</scope>
    <source>
        <strain>P 36-108</strain>
    </source>
</reference>
<evidence type="ECO:0000259" key="9">
    <source>
        <dbReference type="PROSITE" id="PS50109"/>
    </source>
</evidence>
<reference evidence="11 12" key="2">
    <citation type="journal article" date="2011" name="Stand. Genomic Sci.">
        <title>Complete genome sequence of Bacteroides helcogenes type strain (P 36-108).</title>
        <authorList>
            <person name="Pati A."/>
            <person name="Gronow S."/>
            <person name="Zeytun A."/>
            <person name="Lapidus A."/>
            <person name="Nolan M."/>
            <person name="Hammon N."/>
            <person name="Deshpande S."/>
            <person name="Cheng J.F."/>
            <person name="Tapia R."/>
            <person name="Han C."/>
            <person name="Goodwin L."/>
            <person name="Pitluck S."/>
            <person name="Liolios K."/>
            <person name="Pagani I."/>
            <person name="Ivanova N."/>
            <person name="Mavromatis K."/>
            <person name="Chen A."/>
            <person name="Palaniappan K."/>
            <person name="Land M."/>
            <person name="Hauser L."/>
            <person name="Chang Y.J."/>
            <person name="Jeffries C.D."/>
            <person name="Detter J.C."/>
            <person name="Brambilla E."/>
            <person name="Rohde M."/>
            <person name="Goker M."/>
            <person name="Woyke T."/>
            <person name="Bristow J."/>
            <person name="Eisen J.A."/>
            <person name="Markowitz V."/>
            <person name="Hugenholtz P."/>
            <person name="Kyrpides N.C."/>
            <person name="Klenk H.P."/>
            <person name="Lucas S."/>
        </authorList>
    </citation>
    <scope>NUCLEOTIDE SEQUENCE [LARGE SCALE GENOMIC DNA]</scope>
    <source>
        <strain evidence="12">ATCC 35417 / DSM 20613 / JCM 6297 / CCUG 15421 / P 36-108</strain>
    </source>
</reference>
<evidence type="ECO:0000256" key="7">
    <source>
        <dbReference type="ARBA" id="ARBA00022840"/>
    </source>
</evidence>
<dbReference type="InterPro" id="IPR003594">
    <property type="entry name" value="HATPase_dom"/>
</dbReference>
<dbReference type="InterPro" id="IPR000700">
    <property type="entry name" value="PAS-assoc_C"/>
</dbReference>
<keyword evidence="12" id="KW-1185">Reference proteome</keyword>
<dbReference type="STRING" id="693979.Bache_1288"/>
<dbReference type="InterPro" id="IPR003018">
    <property type="entry name" value="GAF"/>
</dbReference>
<protein>
    <recommendedName>
        <fullName evidence="2">histidine kinase</fullName>
        <ecNumber evidence="2">2.7.13.3</ecNumber>
    </recommendedName>
</protein>
<proteinExistence type="predicted"/>
<sequence length="807" mass="92950">MESEYQRDYERFHRLSLLGRIGWWEADLSAHTYHCSQYITHLLGLTTDEISFDDFAALIPDEYCNRLRHLFYAMDELDTNECTLPVNTSRGVKWVYVRMGYHERQADGSFRVFGVMQSIEEPQDRHGTAELSHVKELLSHQNSIAHTLACFLQNADIRVGIENILRDVLQFFHAGRAYIFQYDDTFTTQCCTYEVTASGVSSDKENLQKLPVDVVPWWSEHILNGKVIAIEELNQELGMSATEYKFWAGRGIKALMSVPLVNEGGVRGFLGVDVMDRTAIWTSEDRQWLNSLASIICICTAWQKSREITRRDRRIIDHSEQIFQHVFSNIPVGVEIYDRNGCLTNINQEDMDIYGIACKEDVLGLRLQDNPNFSEKQLHRIETEDDVDFQLEYHFDRLNGYYPTTFKNRVVHLYLKLRRVYDGLGHFMGYLCITIDNTERVDIQGRINDFENFFLIISDYAKVGYAKFNLLTLEGYAIKQWFKNMGEKDDMVLKGVIGIYSHLHPHDRWKLLNFYRQVHIGRRKRFSEELRVCRPDGGWNWIRCNTILNRYEPESGVIELTSVNYDITQLKETECKLMEAKEKAETADRLKSAFLANMSHEIRTPLNAIVGFSGLVSETEDPDERKEYISIVEANNNLLLQLISDILDLSKIEAGTFDFMVGDINVNQLCTDLVTSLQMKLKPGVELVFDRNLPEYHIVSDRNRLYQVLSNFVNNSVKFTFKGSIKVGYEKVDGMRLRFYVSDTGLGIAPDKQKAVFDRFVKLNSFVPGTGLGLSICKSIIQQLGGTIGVDSEEGKGSCFWFILPIG</sequence>